<organism evidence="1 2">
    <name type="scientific">Bacillus luti</name>
    <dbReference type="NCBI Taxonomy" id="2026191"/>
    <lineage>
        <taxon>Bacteria</taxon>
        <taxon>Bacillati</taxon>
        <taxon>Bacillota</taxon>
        <taxon>Bacilli</taxon>
        <taxon>Bacillales</taxon>
        <taxon>Bacillaceae</taxon>
        <taxon>Bacillus</taxon>
        <taxon>Bacillus cereus group</taxon>
    </lineage>
</organism>
<gene>
    <name evidence="1" type="ORF">F8163_17655</name>
</gene>
<comment type="caution">
    <text evidence="1">The sequence shown here is derived from an EMBL/GenBank/DDBJ whole genome shotgun (WGS) entry which is preliminary data.</text>
</comment>
<dbReference type="EMBL" id="WBPG01000025">
    <property type="protein sequence ID" value="KAB2441842.1"/>
    <property type="molecule type" value="Genomic_DNA"/>
</dbReference>
<name>A0A7V7S5V8_9BACI</name>
<evidence type="ECO:0000313" key="2">
    <source>
        <dbReference type="Proteomes" id="UP000470409"/>
    </source>
</evidence>
<protein>
    <submittedName>
        <fullName evidence="1">Uncharacterized protein</fullName>
    </submittedName>
</protein>
<dbReference type="RefSeq" id="WP_151626837.1">
    <property type="nucleotide sequence ID" value="NZ_WBPG01000025.1"/>
</dbReference>
<dbReference type="Proteomes" id="UP000470409">
    <property type="component" value="Unassembled WGS sequence"/>
</dbReference>
<sequence length="67" mass="7852">MKHSAQHLHKRFAAFHTEHNQRVAEFHKRHAAQIASGKNGNSLLAEWERYVYNKGLNIFQTVKKLLN</sequence>
<evidence type="ECO:0000313" key="1">
    <source>
        <dbReference type="EMBL" id="KAB2441842.1"/>
    </source>
</evidence>
<proteinExistence type="predicted"/>
<accession>A0A7V7S5V8</accession>
<dbReference type="AlphaFoldDB" id="A0A7V7S5V8"/>
<reference evidence="1 2" key="1">
    <citation type="submission" date="2019-10" db="EMBL/GenBank/DDBJ databases">
        <title>Bacillus from the desert of Cuatro Cinegas, Coahuila.</title>
        <authorList>
            <person name="Olmedo-Alvarez G."/>
            <person name="Saldana S."/>
            <person name="Barcelo D."/>
        </authorList>
    </citation>
    <scope>NUCLEOTIDE SEQUENCE [LARGE SCALE GENOMIC DNA]</scope>
    <source>
        <strain evidence="1 2">CH155b_5T</strain>
    </source>
</reference>